<dbReference type="Proteomes" id="UP000770661">
    <property type="component" value="Unassembled WGS sequence"/>
</dbReference>
<evidence type="ECO:0000256" key="12">
    <source>
        <dbReference type="PROSITE-ProRule" id="PRU00409"/>
    </source>
</evidence>
<dbReference type="Pfam" id="PF01071">
    <property type="entry name" value="GARS_A"/>
    <property type="match status" value="1"/>
</dbReference>
<dbReference type="InterPro" id="IPR020560">
    <property type="entry name" value="PRibGlycinamide_synth_C-dom"/>
</dbReference>
<dbReference type="GO" id="GO:0046872">
    <property type="term" value="F:metal ion binding"/>
    <property type="evidence" value="ECO:0007669"/>
    <property type="project" value="UniProtKB-KW"/>
</dbReference>
<dbReference type="EC" id="6.3.4.13" evidence="2"/>
<evidence type="ECO:0000256" key="5">
    <source>
        <dbReference type="ARBA" id="ARBA00022741"/>
    </source>
</evidence>
<dbReference type="InterPro" id="IPR020562">
    <property type="entry name" value="PRibGlycinamide_synth_N"/>
</dbReference>
<keyword evidence="15" id="KW-1185">Reference proteome</keyword>
<dbReference type="GO" id="GO:0005524">
    <property type="term" value="F:ATP binding"/>
    <property type="evidence" value="ECO:0007669"/>
    <property type="project" value="UniProtKB-UniRule"/>
</dbReference>
<dbReference type="Pfam" id="PF02843">
    <property type="entry name" value="GARS_C"/>
    <property type="match status" value="1"/>
</dbReference>
<name>A0A8J5C1U2_CHIOP</name>
<protein>
    <recommendedName>
        <fullName evidence="2">phosphoribosylamine--glycine ligase</fullName>
        <ecNumber evidence="2">6.3.4.13</ecNumber>
    </recommendedName>
    <alternativeName>
        <fullName evidence="10">Glycinamide ribonucleotide synthetase</fullName>
    </alternativeName>
    <alternativeName>
        <fullName evidence="11">Phosphoribosylglycinamide synthetase</fullName>
    </alternativeName>
</protein>
<dbReference type="InterPro" id="IPR011054">
    <property type="entry name" value="Rudment_hybrid_motif"/>
</dbReference>
<dbReference type="InterPro" id="IPR037123">
    <property type="entry name" value="PRibGlycinamide_synth_C_sf"/>
</dbReference>
<evidence type="ECO:0000256" key="10">
    <source>
        <dbReference type="ARBA" id="ARBA00042242"/>
    </source>
</evidence>
<comment type="similarity">
    <text evidence="9">Belongs to the GARS family.</text>
</comment>
<dbReference type="FunFam" id="3.30.470.20:FF:000018">
    <property type="entry name" value="Trifunctional purine biosynthetic protein adenosine-3"/>
    <property type="match status" value="1"/>
</dbReference>
<keyword evidence="4" id="KW-0479">Metal-binding</keyword>
<dbReference type="InterPro" id="IPR020559">
    <property type="entry name" value="PRibGlycinamide_synth_CS"/>
</dbReference>
<dbReference type="InterPro" id="IPR011761">
    <property type="entry name" value="ATP-grasp"/>
</dbReference>
<dbReference type="Gene3D" id="3.90.600.10">
    <property type="entry name" value="Phosphoribosylglycinamide synthetase, C-terminal domain"/>
    <property type="match status" value="1"/>
</dbReference>
<keyword evidence="7 12" id="KW-0067">ATP-binding</keyword>
<evidence type="ECO:0000313" key="14">
    <source>
        <dbReference type="EMBL" id="KAG0715113.1"/>
    </source>
</evidence>
<evidence type="ECO:0000256" key="6">
    <source>
        <dbReference type="ARBA" id="ARBA00022755"/>
    </source>
</evidence>
<dbReference type="GO" id="GO:0004637">
    <property type="term" value="F:phosphoribosylamine-glycine ligase activity"/>
    <property type="evidence" value="ECO:0007669"/>
    <property type="project" value="UniProtKB-EC"/>
</dbReference>
<dbReference type="SUPFAM" id="SSF51246">
    <property type="entry name" value="Rudiment single hybrid motif"/>
    <property type="match status" value="1"/>
</dbReference>
<dbReference type="EMBL" id="JACEEZ010020017">
    <property type="protein sequence ID" value="KAG0715113.1"/>
    <property type="molecule type" value="Genomic_DNA"/>
</dbReference>
<evidence type="ECO:0000256" key="1">
    <source>
        <dbReference type="ARBA" id="ARBA00005174"/>
    </source>
</evidence>
<dbReference type="Gene3D" id="3.30.470.20">
    <property type="entry name" value="ATP-grasp fold, B domain"/>
    <property type="match status" value="1"/>
</dbReference>
<dbReference type="InterPro" id="IPR020561">
    <property type="entry name" value="PRibGlycinamid_synth_ATP-grasp"/>
</dbReference>
<dbReference type="InterPro" id="IPR013815">
    <property type="entry name" value="ATP_grasp_subdomain_1"/>
</dbReference>
<dbReference type="PANTHER" id="PTHR43472:SF1">
    <property type="entry name" value="PHOSPHORIBOSYLAMINE--GLYCINE LIGASE, CHLOROPLASTIC"/>
    <property type="match status" value="1"/>
</dbReference>
<feature type="domain" description="ATP-grasp" evidence="13">
    <location>
        <begin position="62"/>
        <end position="267"/>
    </location>
</feature>
<evidence type="ECO:0000256" key="3">
    <source>
        <dbReference type="ARBA" id="ARBA00022598"/>
    </source>
</evidence>
<dbReference type="PANTHER" id="PTHR43472">
    <property type="entry name" value="PHOSPHORIBOSYLAMINE--GLYCINE LIGASE"/>
    <property type="match status" value="1"/>
</dbReference>
<dbReference type="UniPathway" id="UPA00074">
    <property type="reaction ID" value="UER00125"/>
</dbReference>
<dbReference type="SUPFAM" id="SSF52440">
    <property type="entry name" value="PreATP-grasp domain"/>
    <property type="match status" value="1"/>
</dbReference>
<dbReference type="OrthoDB" id="6374765at2759"/>
<dbReference type="GO" id="GO:0006189">
    <property type="term" value="P:'de novo' IMP biosynthetic process"/>
    <property type="evidence" value="ECO:0007669"/>
    <property type="project" value="UniProtKB-UniPathway"/>
</dbReference>
<evidence type="ECO:0000256" key="9">
    <source>
        <dbReference type="ARBA" id="ARBA00038345"/>
    </source>
</evidence>
<dbReference type="InterPro" id="IPR000115">
    <property type="entry name" value="PRibGlycinamide_synth"/>
</dbReference>
<evidence type="ECO:0000256" key="7">
    <source>
        <dbReference type="ARBA" id="ARBA00022840"/>
    </source>
</evidence>
<dbReference type="Gene3D" id="3.40.50.20">
    <property type="match status" value="1"/>
</dbReference>
<dbReference type="AlphaFoldDB" id="A0A8J5C1U2"/>
<dbReference type="Pfam" id="PF02844">
    <property type="entry name" value="GARS_N"/>
    <property type="match status" value="1"/>
</dbReference>
<dbReference type="SUPFAM" id="SSF56059">
    <property type="entry name" value="Glutathione synthetase ATP-binding domain-like"/>
    <property type="match status" value="1"/>
</dbReference>
<dbReference type="PROSITE" id="PS50975">
    <property type="entry name" value="ATP_GRASP"/>
    <property type="match status" value="1"/>
</dbReference>
<dbReference type="SMART" id="SM01210">
    <property type="entry name" value="GARS_C"/>
    <property type="match status" value="1"/>
</dbReference>
<evidence type="ECO:0000256" key="8">
    <source>
        <dbReference type="ARBA" id="ARBA00023211"/>
    </source>
</evidence>
<evidence type="ECO:0000313" key="15">
    <source>
        <dbReference type="Proteomes" id="UP000770661"/>
    </source>
</evidence>
<dbReference type="NCBIfam" id="TIGR00877">
    <property type="entry name" value="purD"/>
    <property type="match status" value="1"/>
</dbReference>
<keyword evidence="8" id="KW-0464">Manganese</keyword>
<dbReference type="Gene3D" id="3.30.1490.20">
    <property type="entry name" value="ATP-grasp fold, A domain"/>
    <property type="match status" value="1"/>
</dbReference>
<accession>A0A8J5C1U2</accession>
<proteinExistence type="inferred from homology"/>
<dbReference type="GO" id="GO:0009113">
    <property type="term" value="P:purine nucleobase biosynthetic process"/>
    <property type="evidence" value="ECO:0007669"/>
    <property type="project" value="InterPro"/>
</dbReference>
<comment type="pathway">
    <text evidence="1">Purine metabolism; IMP biosynthesis via de novo pathway; N(1)-(5-phospho-D-ribosyl)glycinamide from 5-phospho-alpha-D-ribose 1-diphosphate: step 2/2.</text>
</comment>
<comment type="caution">
    <text evidence="14">The sequence shown here is derived from an EMBL/GenBank/DDBJ whole genome shotgun (WGS) entry which is preliminary data.</text>
</comment>
<evidence type="ECO:0000256" key="4">
    <source>
        <dbReference type="ARBA" id="ARBA00022723"/>
    </source>
</evidence>
<keyword evidence="3" id="KW-0436">Ligase</keyword>
<organism evidence="14 15">
    <name type="scientific">Chionoecetes opilio</name>
    <name type="common">Atlantic snow crab</name>
    <name type="synonym">Cancer opilio</name>
    <dbReference type="NCBI Taxonomy" id="41210"/>
    <lineage>
        <taxon>Eukaryota</taxon>
        <taxon>Metazoa</taxon>
        <taxon>Ecdysozoa</taxon>
        <taxon>Arthropoda</taxon>
        <taxon>Crustacea</taxon>
        <taxon>Multicrustacea</taxon>
        <taxon>Malacostraca</taxon>
        <taxon>Eumalacostraca</taxon>
        <taxon>Eucarida</taxon>
        <taxon>Decapoda</taxon>
        <taxon>Pleocyemata</taxon>
        <taxon>Brachyura</taxon>
        <taxon>Eubrachyura</taxon>
        <taxon>Majoidea</taxon>
        <taxon>Majidae</taxon>
        <taxon>Chionoecetes</taxon>
    </lineage>
</organism>
<gene>
    <name evidence="14" type="primary">Gart</name>
    <name evidence="14" type="ORF">GWK47_001370</name>
</gene>
<dbReference type="PROSITE" id="PS00184">
    <property type="entry name" value="GARS"/>
    <property type="match status" value="1"/>
</dbReference>
<evidence type="ECO:0000256" key="11">
    <source>
        <dbReference type="ARBA" id="ARBA00042864"/>
    </source>
</evidence>
<reference evidence="14" key="1">
    <citation type="submission" date="2020-07" db="EMBL/GenBank/DDBJ databases">
        <title>The High-quality genome of the commercially important snow crab, Chionoecetes opilio.</title>
        <authorList>
            <person name="Jeong J.-H."/>
            <person name="Ryu S."/>
        </authorList>
    </citation>
    <scope>NUCLEOTIDE SEQUENCE</scope>
    <source>
        <strain evidence="14">MADBK_172401_WGS</strain>
        <tissue evidence="14">Digestive gland</tissue>
    </source>
</reference>
<dbReference type="InterPro" id="IPR016185">
    <property type="entry name" value="PreATP-grasp_dom_sf"/>
</dbReference>
<evidence type="ECO:0000256" key="2">
    <source>
        <dbReference type="ARBA" id="ARBA00013255"/>
    </source>
</evidence>
<dbReference type="SMART" id="SM01209">
    <property type="entry name" value="GARS_A"/>
    <property type="match status" value="1"/>
</dbReference>
<keyword evidence="5 12" id="KW-0547">Nucleotide-binding</keyword>
<evidence type="ECO:0000259" key="13">
    <source>
        <dbReference type="PROSITE" id="PS50975"/>
    </source>
</evidence>
<keyword evidence="6" id="KW-0658">Purine biosynthesis</keyword>
<sequence length="375" mass="39019">MVLFLPQAVVEACREQGVDLVVVGPGDPLAAGLANALKAADIKVFGPSKEAARIESDKAWAKTFMDKYDISTAVHQTFTSPGEAKAFIKKSDWCGFAVKASGLTAGKGVVVADTVISACAAVDTISDTFGAAAQTLVVEEKMHGEEISVLCFTDGTVVSVMPPAQDHQRLGDGDRGPNTGGMGAYCPYHLPSPALLETIKTDILEKAVCGLSTEGSPFVGVLYAGIMLTPAGPKVLEFNCRFGDPEAQVILPLLHADLFEVMMACVEGRLGEASVAFKDDLSCVAVCVVSRGYPGSYPKGKAITGIDEVTKEKAAQVIHAGTKMAGDTLLTSGGQVLAVMVTDKALGQAAAMATQLAGRIAFEGATFRKDIASRT</sequence>